<evidence type="ECO:0000313" key="15">
    <source>
        <dbReference type="Proteomes" id="UP000603200"/>
    </source>
</evidence>
<keyword evidence="15" id="KW-1185">Reference proteome</keyword>
<dbReference type="InterPro" id="IPR001915">
    <property type="entry name" value="Peptidase_M48"/>
</dbReference>
<evidence type="ECO:0000256" key="1">
    <source>
        <dbReference type="ARBA" id="ARBA00004651"/>
    </source>
</evidence>
<evidence type="ECO:0000256" key="8">
    <source>
        <dbReference type="ARBA" id="ARBA00022989"/>
    </source>
</evidence>
<comment type="caution">
    <text evidence="14">The sequence shown here is derived from an EMBL/GenBank/DDBJ whole genome shotgun (WGS) entry which is preliminary data.</text>
</comment>
<evidence type="ECO:0000256" key="12">
    <source>
        <dbReference type="SAM" id="Phobius"/>
    </source>
</evidence>
<feature type="domain" description="Peptidase M48" evidence="13">
    <location>
        <begin position="130"/>
        <end position="358"/>
    </location>
</feature>
<keyword evidence="9 11" id="KW-0482">Metalloprotease</keyword>
<reference evidence="14 15" key="1">
    <citation type="submission" date="2021-01" db="EMBL/GenBank/DDBJ databases">
        <title>Whole genome shotgun sequence of Actinoplanes humidus NBRC 14915.</title>
        <authorList>
            <person name="Komaki H."/>
            <person name="Tamura T."/>
        </authorList>
    </citation>
    <scope>NUCLEOTIDE SEQUENCE [LARGE SCALE GENOMIC DNA]</scope>
    <source>
        <strain evidence="14 15">NBRC 14915</strain>
    </source>
</reference>
<keyword evidence="8 12" id="KW-1133">Transmembrane helix</keyword>
<dbReference type="Pfam" id="PF01435">
    <property type="entry name" value="Peptidase_M48"/>
    <property type="match status" value="1"/>
</dbReference>
<evidence type="ECO:0000256" key="6">
    <source>
        <dbReference type="ARBA" id="ARBA00022801"/>
    </source>
</evidence>
<evidence type="ECO:0000256" key="11">
    <source>
        <dbReference type="RuleBase" id="RU003983"/>
    </source>
</evidence>
<dbReference type="Gene3D" id="3.30.2010.10">
    <property type="entry name" value="Metalloproteases ('zincins'), catalytic domain"/>
    <property type="match status" value="1"/>
</dbReference>
<keyword evidence="7 11" id="KW-0862">Zinc</keyword>
<name>A0ABQ3ZK82_9ACTN</name>
<keyword evidence="5" id="KW-0479">Metal-binding</keyword>
<dbReference type="PANTHER" id="PTHR43221:SF1">
    <property type="entry name" value="PROTEASE HTPX"/>
    <property type="match status" value="1"/>
</dbReference>
<keyword evidence="3 11" id="KW-0645">Protease</keyword>
<evidence type="ECO:0000256" key="4">
    <source>
        <dbReference type="ARBA" id="ARBA00022692"/>
    </source>
</evidence>
<comment type="subcellular location">
    <subcellularLocation>
        <location evidence="1">Cell membrane</location>
        <topology evidence="1">Multi-pass membrane protein</topology>
    </subcellularLocation>
</comment>
<dbReference type="PANTHER" id="PTHR43221">
    <property type="entry name" value="PROTEASE HTPX"/>
    <property type="match status" value="1"/>
</dbReference>
<protein>
    <recommendedName>
        <fullName evidence="13">Peptidase M48 domain-containing protein</fullName>
    </recommendedName>
</protein>
<keyword evidence="2" id="KW-1003">Cell membrane</keyword>
<evidence type="ECO:0000256" key="2">
    <source>
        <dbReference type="ARBA" id="ARBA00022475"/>
    </source>
</evidence>
<dbReference type="RefSeq" id="WP_203836259.1">
    <property type="nucleotide sequence ID" value="NZ_BAAATV010000005.1"/>
</dbReference>
<dbReference type="CDD" id="cd07328">
    <property type="entry name" value="M48_Ste24p_like"/>
    <property type="match status" value="1"/>
</dbReference>
<keyword evidence="4 12" id="KW-0812">Transmembrane</keyword>
<comment type="similarity">
    <text evidence="11">Belongs to the peptidase M48 family.</text>
</comment>
<evidence type="ECO:0000256" key="10">
    <source>
        <dbReference type="ARBA" id="ARBA00023136"/>
    </source>
</evidence>
<evidence type="ECO:0000256" key="9">
    <source>
        <dbReference type="ARBA" id="ARBA00023049"/>
    </source>
</evidence>
<accession>A0ABQ3ZK82</accession>
<evidence type="ECO:0000256" key="7">
    <source>
        <dbReference type="ARBA" id="ARBA00022833"/>
    </source>
</evidence>
<dbReference type="Proteomes" id="UP000603200">
    <property type="component" value="Unassembled WGS sequence"/>
</dbReference>
<proteinExistence type="inferred from homology"/>
<comment type="cofactor">
    <cofactor evidence="11">
        <name>Zn(2+)</name>
        <dbReference type="ChEBI" id="CHEBI:29105"/>
    </cofactor>
    <text evidence="11">Binds 1 zinc ion per subunit.</text>
</comment>
<evidence type="ECO:0000313" key="14">
    <source>
        <dbReference type="EMBL" id="GIE18962.1"/>
    </source>
</evidence>
<keyword evidence="6 11" id="KW-0378">Hydrolase</keyword>
<feature type="transmembrane region" description="Helical" evidence="12">
    <location>
        <begin position="66"/>
        <end position="90"/>
    </location>
</feature>
<evidence type="ECO:0000256" key="5">
    <source>
        <dbReference type="ARBA" id="ARBA00022723"/>
    </source>
</evidence>
<keyword evidence="10 12" id="KW-0472">Membrane</keyword>
<dbReference type="EMBL" id="BOMN01000024">
    <property type="protein sequence ID" value="GIE18962.1"/>
    <property type="molecule type" value="Genomic_DNA"/>
</dbReference>
<evidence type="ECO:0000256" key="3">
    <source>
        <dbReference type="ARBA" id="ARBA00022670"/>
    </source>
</evidence>
<dbReference type="InterPro" id="IPR050083">
    <property type="entry name" value="HtpX_protease"/>
</dbReference>
<organism evidence="14 15">
    <name type="scientific">Winogradskya humida</name>
    <dbReference type="NCBI Taxonomy" id="113566"/>
    <lineage>
        <taxon>Bacteria</taxon>
        <taxon>Bacillati</taxon>
        <taxon>Actinomycetota</taxon>
        <taxon>Actinomycetes</taxon>
        <taxon>Micromonosporales</taxon>
        <taxon>Micromonosporaceae</taxon>
        <taxon>Winogradskya</taxon>
    </lineage>
</organism>
<sequence>MRGAEPWCPACEWNLGRFEPDRRRPELGWLWVDRATHRTAWRLTEREFAALVQRPLDARKWTAPRVLIMVVAVVLLLFVAALAVCGIWLITYDFPKLTILPGVALLALAIALRPRLGGLPSEIHELPESSELAALVTHVAEAIGAPQPHIIGVDDSLGAYTTTIGLRRHRVLVLGLPLWSALTDQEKVALIGHELGHFANGDIRRGPLVHMALTTLGKLSALTRESGTATTVLEIVVAAIQWFFSRIVFLLHLLVVWLGLRDSQRAEYLADELAARAAGTAAAATLFDTLLLHDSLETVITREARARRGLPAWKAAAAEARTSSAPRLPLLRQLSRRDEVSLFASHPPTGMRAAMLQRRPAHPAAVTLTEPRSARIDTELDPIAEQIRRELAVQAF</sequence>
<evidence type="ECO:0000259" key="13">
    <source>
        <dbReference type="Pfam" id="PF01435"/>
    </source>
</evidence>
<gene>
    <name evidence="14" type="ORF">Ahu01nite_020640</name>
</gene>